<organism evidence="2 3">
    <name type="scientific">Streptomyces phage Sycamore</name>
    <dbReference type="NCBI Taxonomy" id="2767589"/>
    <lineage>
        <taxon>Viruses</taxon>
        <taxon>Duplodnaviria</taxon>
        <taxon>Heunggongvirae</taxon>
        <taxon>Uroviricota</taxon>
        <taxon>Caudoviricetes</taxon>
        <taxon>Colingsworthviridae</taxon>
        <taxon>Sycamorevirus</taxon>
        <taxon>Sycamorevirus sycamore</taxon>
    </lineage>
</organism>
<protein>
    <submittedName>
        <fullName evidence="2">Portal protein</fullName>
    </submittedName>
</protein>
<keyword evidence="3" id="KW-1185">Reference proteome</keyword>
<gene>
    <name evidence="2" type="ORF">CPT_Sycamore_002</name>
</gene>
<sequence>MTDIKRRLEHALDKLRYEYNERLEEIDRYYRGKHAGPYMPRSANSEYKLLAERAIHNWLPWVVAAPLQNLQVDGFRPSTGKGTEIWDAWQANRMDARQGIVHEGALVFGHSYVAVVPDADGPKMVPISAMRIWAAYDDPITDEFPLYAVQLFQNPDNGNLERCRYYDDREIIEITFDRSTQWDGSVITTPQITGRKPHGLGVTPVVRFAGNIDLLGRSVGLVQPLIPVCDRINQTWFDLLIAQTYGSFKVRYATGMAPPMDVDPATGEVRTDPETGEPLYRPVQFDPTRVMMAEDPDTKFGELSETSLEGFLKSLELNVQHMAAVSQTPPHYLLGNMANLSADALAAAESALTRKVDALKQAFGESWESVLRLVAQALGKTKLAKDRKAQVVWRDTGSRSLAQTADAYGKLVQMVSVPPEALWDKLPGFSQTDVDRFHEYAEKADPAQKMATALAKATAVPPNAVNPSQPQEQAPTPLPKAKEVK</sequence>
<dbReference type="InterPro" id="IPR021145">
    <property type="entry name" value="Portal_protein_SPP1_Gp6-like"/>
</dbReference>
<name>A0A873WKL5_9CAUD</name>
<feature type="compositionally biased region" description="Polar residues" evidence="1">
    <location>
        <begin position="465"/>
        <end position="474"/>
    </location>
</feature>
<evidence type="ECO:0000256" key="1">
    <source>
        <dbReference type="SAM" id="MobiDB-lite"/>
    </source>
</evidence>
<dbReference type="Pfam" id="PF05133">
    <property type="entry name" value="SPP1_portal"/>
    <property type="match status" value="1"/>
</dbReference>
<evidence type="ECO:0000313" key="3">
    <source>
        <dbReference type="Proteomes" id="UP000663175"/>
    </source>
</evidence>
<proteinExistence type="predicted"/>
<accession>A0A873WKL5</accession>
<evidence type="ECO:0000313" key="2">
    <source>
        <dbReference type="EMBL" id="QPB09542.1"/>
    </source>
</evidence>
<reference evidence="2" key="1">
    <citation type="submission" date="2020-07" db="EMBL/GenBank/DDBJ databases">
        <title>Complete genome sequence of Streptomyces phage Sycamore.</title>
        <authorList>
            <person name="Zhang X.-H."/>
            <person name="Rivera M."/>
            <person name="Marquez A."/>
            <person name="Clark J.D."/>
            <person name="Hernandez I."/>
            <person name="Liu M."/>
            <person name="Burrowes B.H."/>
        </authorList>
    </citation>
    <scope>NUCLEOTIDE SEQUENCE</scope>
</reference>
<feature type="region of interest" description="Disordered" evidence="1">
    <location>
        <begin position="457"/>
        <end position="485"/>
    </location>
</feature>
<dbReference type="Proteomes" id="UP000663175">
    <property type="component" value="Segment"/>
</dbReference>
<dbReference type="EMBL" id="MT701593">
    <property type="protein sequence ID" value="QPB09542.1"/>
    <property type="molecule type" value="Genomic_DNA"/>
</dbReference>